<organism evidence="1 2">
    <name type="scientific">Humisphaera borealis</name>
    <dbReference type="NCBI Taxonomy" id="2807512"/>
    <lineage>
        <taxon>Bacteria</taxon>
        <taxon>Pseudomonadati</taxon>
        <taxon>Planctomycetota</taxon>
        <taxon>Phycisphaerae</taxon>
        <taxon>Tepidisphaerales</taxon>
        <taxon>Tepidisphaeraceae</taxon>
        <taxon>Humisphaera</taxon>
    </lineage>
</organism>
<dbReference type="EMBL" id="CP063458">
    <property type="protein sequence ID" value="QOV87832.1"/>
    <property type="molecule type" value="Genomic_DNA"/>
</dbReference>
<protein>
    <submittedName>
        <fullName evidence="1">Uncharacterized protein</fullName>
    </submittedName>
</protein>
<reference evidence="1 2" key="1">
    <citation type="submission" date="2020-10" db="EMBL/GenBank/DDBJ databases">
        <title>Wide distribution of Phycisphaera-like planctomycetes from WD2101 soil group in peatlands and genome analysis of the first cultivated representative.</title>
        <authorList>
            <person name="Dedysh S.N."/>
            <person name="Beletsky A.V."/>
            <person name="Ivanova A."/>
            <person name="Kulichevskaya I.S."/>
            <person name="Suzina N.E."/>
            <person name="Philippov D.A."/>
            <person name="Rakitin A.L."/>
            <person name="Mardanov A.V."/>
            <person name="Ravin N.V."/>
        </authorList>
    </citation>
    <scope>NUCLEOTIDE SEQUENCE [LARGE SCALE GENOMIC DNA]</scope>
    <source>
        <strain evidence="1 2">M1803</strain>
    </source>
</reference>
<dbReference type="AlphaFoldDB" id="A0A7M2WRP4"/>
<dbReference type="Proteomes" id="UP000593765">
    <property type="component" value="Chromosome"/>
</dbReference>
<gene>
    <name evidence="1" type="ORF">IPV69_16255</name>
</gene>
<keyword evidence="2" id="KW-1185">Reference proteome</keyword>
<name>A0A7M2WRP4_9BACT</name>
<evidence type="ECO:0000313" key="2">
    <source>
        <dbReference type="Proteomes" id="UP000593765"/>
    </source>
</evidence>
<dbReference type="RefSeq" id="WP_206290743.1">
    <property type="nucleotide sequence ID" value="NZ_CP063458.1"/>
</dbReference>
<proteinExistence type="predicted"/>
<accession>A0A7M2WRP4</accession>
<evidence type="ECO:0000313" key="1">
    <source>
        <dbReference type="EMBL" id="QOV87832.1"/>
    </source>
</evidence>
<dbReference type="KEGG" id="hbs:IPV69_16255"/>
<sequence length="70" mass="7684">MSHLCAAEFAAGDVAYIVAWNNGQFGIVRNGQPVGQQTWTRQDLVDCGRAFLNYVRIVRKRLTGRSSAAA</sequence>